<comment type="caution">
    <text evidence="3">The sequence shown here is derived from an EMBL/GenBank/DDBJ whole genome shotgun (WGS) entry which is preliminary data.</text>
</comment>
<dbReference type="Proteomes" id="UP000076587">
    <property type="component" value="Unassembled WGS sequence"/>
</dbReference>
<dbReference type="GO" id="GO:0000272">
    <property type="term" value="P:polysaccharide catabolic process"/>
    <property type="evidence" value="ECO:0007669"/>
    <property type="project" value="InterPro"/>
</dbReference>
<evidence type="ECO:0000259" key="2">
    <source>
        <dbReference type="PROSITE" id="PS51766"/>
    </source>
</evidence>
<feature type="chain" id="PRO_5007886992" description="Dockerin domain-containing protein" evidence="1">
    <location>
        <begin position="38"/>
        <end position="701"/>
    </location>
</feature>
<dbReference type="RefSeq" id="WP_063375833.1">
    <property type="nucleotide sequence ID" value="NZ_AUXT01000046.1"/>
</dbReference>
<sequence>MQSKLNTYFKKHRFSSFRSSCGIALMTLLSMPLVSHASTPTKIGEELLVNATANQNESVGTTAVTQLNDGKYVVTWHAKDTAANTTFIRGQIFSSNSTPVGNAFTIDSFDSTATNIRSMRNNVSHLNDGGFLISWERANTLNPSKSDIVAKRFSATGTAGVTFTIVSAVSQYTKSSHAVLEDGNTVITWHSQNSTSGNFDIFAKVYDQNLNLVKNTFSATSSEIGDKKEASVTALKNGGFALTWQGHGDDIYGRVFNANYQYSGSPVKVNTTTGGYQAFADVAGLTDGGFVVVWESQSNEHILGSDRYVYTQRFNADGTKSGIETKVNTYSTNHMHTTVTGNTSGGYVVAWSSMSQDGDVWGVYTREYQSNGNADGNPIRVNTFTQGSQMYPNTALLSNGEFLVTWSDLGRKSIHAQQFTFNEAPAYELSASIPTNAVFEGDIIELPITAKGANIYGIDALMTVNDSLVANFYDGSYGEFLPTAERIALPIGVTDNQWESASTIKAPYQAKTGEGLYATVKLIANKPGTVNIHLQSQFTGSDGNYIYQGQAGYVITVLESVILSGNVADLGVTGDLSQVTILINGQEIQINSDGSFSSQVGIGDVTISISAPGFLSAEKQFTLSPNQADINFGNVALVAGDSNGDNSIDIGDLTQLLGSYRTTSTDPMFTPAADFNRDNKINLQDLTLLGKNFGKQGPQAL</sequence>
<protein>
    <recommendedName>
        <fullName evidence="2">Dockerin domain-containing protein</fullName>
    </recommendedName>
</protein>
<dbReference type="PATRIC" id="fig|1365253.3.peg.867"/>
<proteinExistence type="predicted"/>
<dbReference type="SUPFAM" id="SSF63446">
    <property type="entry name" value="Type I dockerin domain"/>
    <property type="match status" value="1"/>
</dbReference>
<dbReference type="AlphaFoldDB" id="A0A167GN88"/>
<dbReference type="PROSITE" id="PS00018">
    <property type="entry name" value="EF_HAND_1"/>
    <property type="match status" value="2"/>
</dbReference>
<gene>
    <name evidence="3" type="ORF">N482_05025</name>
</gene>
<evidence type="ECO:0000256" key="1">
    <source>
        <dbReference type="SAM" id="SignalP"/>
    </source>
</evidence>
<dbReference type="Pfam" id="PF00404">
    <property type="entry name" value="Dockerin_1"/>
    <property type="match status" value="1"/>
</dbReference>
<dbReference type="GO" id="GO:0004553">
    <property type="term" value="F:hydrolase activity, hydrolyzing O-glycosyl compounds"/>
    <property type="evidence" value="ECO:0007669"/>
    <property type="project" value="InterPro"/>
</dbReference>
<dbReference type="InterPro" id="IPR016134">
    <property type="entry name" value="Dockerin_dom"/>
</dbReference>
<dbReference type="PROSITE" id="PS51766">
    <property type="entry name" value="DOCKERIN"/>
    <property type="match status" value="1"/>
</dbReference>
<dbReference type="InterPro" id="IPR018247">
    <property type="entry name" value="EF_Hand_1_Ca_BS"/>
</dbReference>
<accession>A0A167GN88</accession>
<dbReference type="EMBL" id="AUXT01000046">
    <property type="protein sequence ID" value="KZN55841.1"/>
    <property type="molecule type" value="Genomic_DNA"/>
</dbReference>
<dbReference type="OrthoDB" id="6091599at2"/>
<dbReference type="InterPro" id="IPR002105">
    <property type="entry name" value="Dockerin_1_rpt"/>
</dbReference>
<dbReference type="CDD" id="cd14254">
    <property type="entry name" value="Dockerin_II"/>
    <property type="match status" value="1"/>
</dbReference>
<organism evidence="3 4">
    <name type="scientific">Pseudoalteromonas luteoviolacea NCIMB 1942</name>
    <dbReference type="NCBI Taxonomy" id="1365253"/>
    <lineage>
        <taxon>Bacteria</taxon>
        <taxon>Pseudomonadati</taxon>
        <taxon>Pseudomonadota</taxon>
        <taxon>Gammaproteobacteria</taxon>
        <taxon>Alteromonadales</taxon>
        <taxon>Pseudoalteromonadaceae</taxon>
        <taxon>Pseudoalteromonas</taxon>
    </lineage>
</organism>
<dbReference type="Gene3D" id="2.60.40.4130">
    <property type="match status" value="1"/>
</dbReference>
<evidence type="ECO:0000313" key="4">
    <source>
        <dbReference type="Proteomes" id="UP000076587"/>
    </source>
</evidence>
<feature type="domain" description="Dockerin" evidence="2">
    <location>
        <begin position="635"/>
        <end position="699"/>
    </location>
</feature>
<dbReference type="InterPro" id="IPR036439">
    <property type="entry name" value="Dockerin_dom_sf"/>
</dbReference>
<feature type="signal peptide" evidence="1">
    <location>
        <begin position="1"/>
        <end position="37"/>
    </location>
</feature>
<name>A0A167GN88_9GAMM</name>
<evidence type="ECO:0000313" key="3">
    <source>
        <dbReference type="EMBL" id="KZN55841.1"/>
    </source>
</evidence>
<reference evidence="3 4" key="1">
    <citation type="submission" date="2013-07" db="EMBL/GenBank/DDBJ databases">
        <title>Comparative Genomic and Metabolomic Analysis of Twelve Strains of Pseudoalteromonas luteoviolacea.</title>
        <authorList>
            <person name="Vynne N.G."/>
            <person name="Mansson M."/>
            <person name="Gram L."/>
        </authorList>
    </citation>
    <scope>NUCLEOTIDE SEQUENCE [LARGE SCALE GENOMIC DNA]</scope>
    <source>
        <strain evidence="3 4">NCIMB 1942</strain>
    </source>
</reference>
<keyword evidence="1" id="KW-0732">Signal</keyword>